<dbReference type="AlphaFoldDB" id="C0W9P2"/>
<dbReference type="PANTHER" id="PTHR34182:SF1">
    <property type="entry name" value="PROTEIN-EXPORT MEMBRANE PROTEIN SECG"/>
    <property type="match status" value="1"/>
</dbReference>
<dbReference type="GO" id="GO:0065002">
    <property type="term" value="P:intracellular protein transmembrane transport"/>
    <property type="evidence" value="ECO:0007669"/>
    <property type="project" value="TreeGrafter"/>
</dbReference>
<dbReference type="NCBIfam" id="TIGR00810">
    <property type="entry name" value="secG"/>
    <property type="match status" value="1"/>
</dbReference>
<comment type="caution">
    <text evidence="11">The sequence shown here is derived from an EMBL/GenBank/DDBJ whole genome shotgun (WGS) entry which is preliminary data.</text>
</comment>
<dbReference type="Pfam" id="PF03840">
    <property type="entry name" value="SecG"/>
    <property type="match status" value="1"/>
</dbReference>
<protein>
    <recommendedName>
        <fullName evidence="10">Protein-export membrane protein SecG</fullName>
    </recommendedName>
</protein>
<accession>C0W9P2</accession>
<keyword evidence="6 10" id="KW-0653">Protein transport</keyword>
<sequence>MLTVLMVVDIVVSVILIASVLLQSGKSSGFAGLGGGESMFSGKPTDMDEALSRITVVFGLIFAVLNIVIARLQ</sequence>
<comment type="caution">
    <text evidence="10">Lacks conserved residue(s) required for the propagation of feature annotation.</text>
</comment>
<dbReference type="GO" id="GO:0005886">
    <property type="term" value="C:plasma membrane"/>
    <property type="evidence" value="ECO:0007669"/>
    <property type="project" value="UniProtKB-SubCell"/>
</dbReference>
<comment type="subcellular location">
    <subcellularLocation>
        <location evidence="1 10">Cell membrane</location>
        <topology evidence="1 10">Multi-pass membrane protein</topology>
    </subcellularLocation>
</comment>
<evidence type="ECO:0000256" key="3">
    <source>
        <dbReference type="ARBA" id="ARBA00022448"/>
    </source>
</evidence>
<reference evidence="11" key="1">
    <citation type="submission" date="2021-02" db="EMBL/GenBank/DDBJ databases">
        <title>Infant gut strain persistence is associated with maternal origin, phylogeny, and functional potential including surface adhesion and iron acquisition.</title>
        <authorList>
            <person name="Lou Y.C."/>
        </authorList>
    </citation>
    <scope>NUCLEOTIDE SEQUENCE</scope>
    <source>
        <strain evidence="11">L3_106_000M1_dasL3_106_000M1_concoct_15</strain>
    </source>
</reference>
<keyword evidence="4 10" id="KW-1003">Cell membrane</keyword>
<evidence type="ECO:0000256" key="7">
    <source>
        <dbReference type="ARBA" id="ARBA00022989"/>
    </source>
</evidence>
<dbReference type="PANTHER" id="PTHR34182">
    <property type="entry name" value="PROTEIN-EXPORT MEMBRANE PROTEIN SECG"/>
    <property type="match status" value="1"/>
</dbReference>
<dbReference type="GO" id="GO:0009306">
    <property type="term" value="P:protein secretion"/>
    <property type="evidence" value="ECO:0007669"/>
    <property type="project" value="UniProtKB-UniRule"/>
</dbReference>
<evidence type="ECO:0000256" key="10">
    <source>
        <dbReference type="RuleBase" id="RU365087"/>
    </source>
</evidence>
<keyword evidence="5 10" id="KW-0812">Transmembrane</keyword>
<dbReference type="RefSeq" id="WP_009014692.1">
    <property type="nucleotide sequence ID" value="NZ_ACGB01000002.1"/>
</dbReference>
<evidence type="ECO:0000256" key="1">
    <source>
        <dbReference type="ARBA" id="ARBA00004651"/>
    </source>
</evidence>
<proteinExistence type="inferred from homology"/>
<keyword evidence="3 10" id="KW-0813">Transport</keyword>
<keyword evidence="7 10" id="KW-1133">Transmembrane helix</keyword>
<dbReference type="OrthoDB" id="3035984at2"/>
<keyword evidence="8 10" id="KW-0811">Translocation</keyword>
<evidence type="ECO:0000313" key="11">
    <source>
        <dbReference type="EMBL" id="MBS5519600.1"/>
    </source>
</evidence>
<feature type="transmembrane region" description="Helical" evidence="10">
    <location>
        <begin position="51"/>
        <end position="72"/>
    </location>
</feature>
<keyword evidence="9 10" id="KW-0472">Membrane</keyword>
<name>C0W9P2_9FIRM</name>
<evidence type="ECO:0000256" key="8">
    <source>
        <dbReference type="ARBA" id="ARBA00023010"/>
    </source>
</evidence>
<dbReference type="EMBL" id="JAGZCZ010000005">
    <property type="protein sequence ID" value="MBS5519600.1"/>
    <property type="molecule type" value="Genomic_DNA"/>
</dbReference>
<comment type="function">
    <text evidence="10">Involved in protein export. Participates in an early event of protein translocation.</text>
</comment>
<evidence type="ECO:0000256" key="2">
    <source>
        <dbReference type="ARBA" id="ARBA00008445"/>
    </source>
</evidence>
<dbReference type="PRINTS" id="PR01651">
    <property type="entry name" value="SECGEXPORT"/>
</dbReference>
<dbReference type="GO" id="GO:0043952">
    <property type="term" value="P:protein transport by the Sec complex"/>
    <property type="evidence" value="ECO:0007669"/>
    <property type="project" value="TreeGrafter"/>
</dbReference>
<dbReference type="GO" id="GO:0015450">
    <property type="term" value="F:protein-transporting ATPase activity"/>
    <property type="evidence" value="ECO:0007669"/>
    <property type="project" value="UniProtKB-UniRule"/>
</dbReference>
<organism evidence="11 12">
    <name type="scientific">Acidaminococcus intestini</name>
    <dbReference type="NCBI Taxonomy" id="187327"/>
    <lineage>
        <taxon>Bacteria</taxon>
        <taxon>Bacillati</taxon>
        <taxon>Bacillota</taxon>
        <taxon>Negativicutes</taxon>
        <taxon>Acidaminococcales</taxon>
        <taxon>Acidaminococcaceae</taxon>
        <taxon>Acidaminococcus</taxon>
    </lineage>
</organism>
<dbReference type="GeneID" id="92878552"/>
<evidence type="ECO:0000313" key="12">
    <source>
        <dbReference type="Proteomes" id="UP000754226"/>
    </source>
</evidence>
<evidence type="ECO:0000256" key="4">
    <source>
        <dbReference type="ARBA" id="ARBA00022475"/>
    </source>
</evidence>
<dbReference type="Proteomes" id="UP000754226">
    <property type="component" value="Unassembled WGS sequence"/>
</dbReference>
<gene>
    <name evidence="11" type="primary">secG</name>
    <name evidence="11" type="ORF">KHX13_04625</name>
</gene>
<comment type="similarity">
    <text evidence="2 10">Belongs to the SecG family.</text>
</comment>
<dbReference type="InterPro" id="IPR004692">
    <property type="entry name" value="SecG"/>
</dbReference>
<evidence type="ECO:0000256" key="9">
    <source>
        <dbReference type="ARBA" id="ARBA00023136"/>
    </source>
</evidence>
<evidence type="ECO:0000256" key="6">
    <source>
        <dbReference type="ARBA" id="ARBA00022927"/>
    </source>
</evidence>
<evidence type="ECO:0000256" key="5">
    <source>
        <dbReference type="ARBA" id="ARBA00022692"/>
    </source>
</evidence>